<dbReference type="InterPro" id="IPR023187">
    <property type="entry name" value="Tscrpt_reg_MarR-type_CS"/>
</dbReference>
<sequence>MNDHDDFAEHSPVRPYLLEDPEGNAVVVLERILPYLLNRTTFQLNQLLKADLKPHGLSISNWRVLAVVATNESVTMNQIATYAMIEQPTASRMVDRLEADGLILRRDRAEDRRFRSLELTEKGLKAYEAVRDLAFAHTSRALDGLSKTEREVFTQTLMRIEANLSKPLPEG</sequence>
<feature type="domain" description="HTH marR-type" evidence="4">
    <location>
        <begin position="30"/>
        <end position="162"/>
    </location>
</feature>
<name>A0A845M5K1_9RHOB</name>
<evidence type="ECO:0000313" key="6">
    <source>
        <dbReference type="Proteomes" id="UP000467322"/>
    </source>
</evidence>
<keyword evidence="1" id="KW-0805">Transcription regulation</keyword>
<dbReference type="SMART" id="SM00347">
    <property type="entry name" value="HTH_MARR"/>
    <property type="match status" value="1"/>
</dbReference>
<keyword evidence="3" id="KW-0804">Transcription</keyword>
<evidence type="ECO:0000259" key="4">
    <source>
        <dbReference type="PROSITE" id="PS50995"/>
    </source>
</evidence>
<dbReference type="GO" id="GO:0003700">
    <property type="term" value="F:DNA-binding transcription factor activity"/>
    <property type="evidence" value="ECO:0007669"/>
    <property type="project" value="InterPro"/>
</dbReference>
<dbReference type="PRINTS" id="PR00598">
    <property type="entry name" value="HTHMARR"/>
</dbReference>
<dbReference type="Gene3D" id="1.10.10.10">
    <property type="entry name" value="Winged helix-like DNA-binding domain superfamily/Winged helix DNA-binding domain"/>
    <property type="match status" value="1"/>
</dbReference>
<dbReference type="Pfam" id="PF12802">
    <property type="entry name" value="MarR_2"/>
    <property type="match status" value="1"/>
</dbReference>
<reference evidence="5 6" key="1">
    <citation type="submission" date="2019-12" db="EMBL/GenBank/DDBJ databases">
        <title>Maritimibacter sp. nov. sp. isolated from sea sand.</title>
        <authorList>
            <person name="Kim J."/>
            <person name="Jeong S.E."/>
            <person name="Jung H.S."/>
            <person name="Jeon C.O."/>
        </authorList>
    </citation>
    <scope>NUCLEOTIDE SEQUENCE [LARGE SCALE GENOMIC DNA]</scope>
    <source>
        <strain evidence="5 6">DP07</strain>
    </source>
</reference>
<dbReference type="InterPro" id="IPR000835">
    <property type="entry name" value="HTH_MarR-typ"/>
</dbReference>
<keyword evidence="2" id="KW-0238">DNA-binding</keyword>
<evidence type="ECO:0000256" key="3">
    <source>
        <dbReference type="ARBA" id="ARBA00023163"/>
    </source>
</evidence>
<keyword evidence="6" id="KW-1185">Reference proteome</keyword>
<protein>
    <submittedName>
        <fullName evidence="5">MarR family transcriptional regulator</fullName>
    </submittedName>
</protein>
<dbReference type="GO" id="GO:0003677">
    <property type="term" value="F:DNA binding"/>
    <property type="evidence" value="ECO:0007669"/>
    <property type="project" value="UniProtKB-KW"/>
</dbReference>
<evidence type="ECO:0000313" key="5">
    <source>
        <dbReference type="EMBL" id="MZR14492.1"/>
    </source>
</evidence>
<dbReference type="PANTHER" id="PTHR42756:SF1">
    <property type="entry name" value="TRANSCRIPTIONAL REPRESSOR OF EMRAB OPERON"/>
    <property type="match status" value="1"/>
</dbReference>
<dbReference type="PANTHER" id="PTHR42756">
    <property type="entry name" value="TRANSCRIPTIONAL REGULATOR, MARR"/>
    <property type="match status" value="1"/>
</dbReference>
<dbReference type="Proteomes" id="UP000467322">
    <property type="component" value="Unassembled WGS sequence"/>
</dbReference>
<evidence type="ECO:0000256" key="1">
    <source>
        <dbReference type="ARBA" id="ARBA00023015"/>
    </source>
</evidence>
<dbReference type="SUPFAM" id="SSF46785">
    <property type="entry name" value="Winged helix' DNA-binding domain"/>
    <property type="match status" value="1"/>
</dbReference>
<dbReference type="InterPro" id="IPR036390">
    <property type="entry name" value="WH_DNA-bd_sf"/>
</dbReference>
<organism evidence="5 6">
    <name type="scientific">Maritimibacter harenae</name>
    <dbReference type="NCBI Taxonomy" id="2606218"/>
    <lineage>
        <taxon>Bacteria</taxon>
        <taxon>Pseudomonadati</taxon>
        <taxon>Pseudomonadota</taxon>
        <taxon>Alphaproteobacteria</taxon>
        <taxon>Rhodobacterales</taxon>
        <taxon>Roseobacteraceae</taxon>
        <taxon>Maritimibacter</taxon>
    </lineage>
</organism>
<dbReference type="RefSeq" id="WP_161352609.1">
    <property type="nucleotide sequence ID" value="NZ_WTUX01000019.1"/>
</dbReference>
<gene>
    <name evidence="5" type="ORF">GQE99_15845</name>
</gene>
<comment type="caution">
    <text evidence="5">The sequence shown here is derived from an EMBL/GenBank/DDBJ whole genome shotgun (WGS) entry which is preliminary data.</text>
</comment>
<accession>A0A845M5K1</accession>
<dbReference type="PROSITE" id="PS50995">
    <property type="entry name" value="HTH_MARR_2"/>
    <property type="match status" value="1"/>
</dbReference>
<dbReference type="InterPro" id="IPR036388">
    <property type="entry name" value="WH-like_DNA-bd_sf"/>
</dbReference>
<dbReference type="AlphaFoldDB" id="A0A845M5K1"/>
<dbReference type="PROSITE" id="PS01117">
    <property type="entry name" value="HTH_MARR_1"/>
    <property type="match status" value="1"/>
</dbReference>
<dbReference type="EMBL" id="WTUX01000019">
    <property type="protein sequence ID" value="MZR14492.1"/>
    <property type="molecule type" value="Genomic_DNA"/>
</dbReference>
<proteinExistence type="predicted"/>
<evidence type="ECO:0000256" key="2">
    <source>
        <dbReference type="ARBA" id="ARBA00023125"/>
    </source>
</evidence>